<keyword evidence="3" id="KW-1003">Cell membrane</keyword>
<evidence type="ECO:0000256" key="1">
    <source>
        <dbReference type="ARBA" id="ARBA00004651"/>
    </source>
</evidence>
<evidence type="ECO:0000256" key="4">
    <source>
        <dbReference type="ARBA" id="ARBA00022692"/>
    </source>
</evidence>
<keyword evidence="10" id="KW-1185">Reference proteome</keyword>
<evidence type="ECO:0000256" key="5">
    <source>
        <dbReference type="ARBA" id="ARBA00022989"/>
    </source>
</evidence>
<dbReference type="Proteomes" id="UP000535491">
    <property type="component" value="Unassembled WGS sequence"/>
</dbReference>
<dbReference type="GO" id="GO:0022857">
    <property type="term" value="F:transmembrane transporter activity"/>
    <property type="evidence" value="ECO:0007669"/>
    <property type="project" value="InterPro"/>
</dbReference>
<dbReference type="InterPro" id="IPR036259">
    <property type="entry name" value="MFS_trans_sf"/>
</dbReference>
<name>A0A7W1WS05_9BACL</name>
<protein>
    <submittedName>
        <fullName evidence="9">MFS transporter</fullName>
    </submittedName>
</protein>
<dbReference type="Pfam" id="PF07690">
    <property type="entry name" value="MFS_1"/>
    <property type="match status" value="1"/>
</dbReference>
<feature type="transmembrane region" description="Helical" evidence="7">
    <location>
        <begin position="260"/>
        <end position="282"/>
    </location>
</feature>
<feature type="transmembrane region" description="Helical" evidence="7">
    <location>
        <begin position="380"/>
        <end position="401"/>
    </location>
</feature>
<evidence type="ECO:0000259" key="8">
    <source>
        <dbReference type="PROSITE" id="PS50850"/>
    </source>
</evidence>
<feature type="transmembrane region" description="Helical" evidence="7">
    <location>
        <begin position="20"/>
        <end position="41"/>
    </location>
</feature>
<feature type="transmembrane region" description="Helical" evidence="7">
    <location>
        <begin position="148"/>
        <end position="167"/>
    </location>
</feature>
<feature type="transmembrane region" description="Helical" evidence="7">
    <location>
        <begin position="318"/>
        <end position="340"/>
    </location>
</feature>
<dbReference type="GO" id="GO:0005886">
    <property type="term" value="C:plasma membrane"/>
    <property type="evidence" value="ECO:0007669"/>
    <property type="project" value="UniProtKB-SubCell"/>
</dbReference>
<dbReference type="PROSITE" id="PS50850">
    <property type="entry name" value="MFS"/>
    <property type="match status" value="1"/>
</dbReference>
<feature type="transmembrane region" description="Helical" evidence="7">
    <location>
        <begin position="173"/>
        <end position="197"/>
    </location>
</feature>
<evidence type="ECO:0000256" key="2">
    <source>
        <dbReference type="ARBA" id="ARBA00022448"/>
    </source>
</evidence>
<keyword evidence="2" id="KW-0813">Transport</keyword>
<comment type="caution">
    <text evidence="9">The sequence shown here is derived from an EMBL/GenBank/DDBJ whole genome shotgun (WGS) entry which is preliminary data.</text>
</comment>
<feature type="transmembrane region" description="Helical" evidence="7">
    <location>
        <begin position="85"/>
        <end position="106"/>
    </location>
</feature>
<dbReference type="RefSeq" id="WP_181752218.1">
    <property type="nucleotide sequence ID" value="NZ_JACEIQ010000011.1"/>
</dbReference>
<reference evidence="9 10" key="1">
    <citation type="submission" date="2020-07" db="EMBL/GenBank/DDBJ databases">
        <authorList>
            <person name="Feng H."/>
        </authorList>
    </citation>
    <scope>NUCLEOTIDE SEQUENCE [LARGE SCALE GENOMIC DNA]</scope>
    <source>
        <strain evidence="10">s-10</strain>
    </source>
</reference>
<proteinExistence type="predicted"/>
<organism evidence="9 10">
    <name type="scientific">Paenactinomyces guangxiensis</name>
    <dbReference type="NCBI Taxonomy" id="1490290"/>
    <lineage>
        <taxon>Bacteria</taxon>
        <taxon>Bacillati</taxon>
        <taxon>Bacillota</taxon>
        <taxon>Bacilli</taxon>
        <taxon>Bacillales</taxon>
        <taxon>Thermoactinomycetaceae</taxon>
        <taxon>Paenactinomyces</taxon>
    </lineage>
</organism>
<feature type="transmembrane region" description="Helical" evidence="7">
    <location>
        <begin position="226"/>
        <end position="248"/>
    </location>
</feature>
<evidence type="ECO:0000313" key="10">
    <source>
        <dbReference type="Proteomes" id="UP000535491"/>
    </source>
</evidence>
<dbReference type="PANTHER" id="PTHR43124">
    <property type="entry name" value="PURINE EFFLUX PUMP PBUE"/>
    <property type="match status" value="1"/>
</dbReference>
<dbReference type="EMBL" id="JACEIQ010000011">
    <property type="protein sequence ID" value="MBA4494978.1"/>
    <property type="molecule type" value="Genomic_DNA"/>
</dbReference>
<keyword evidence="6 7" id="KW-0472">Membrane</keyword>
<keyword evidence="4 7" id="KW-0812">Transmembrane</keyword>
<comment type="subcellular location">
    <subcellularLocation>
        <location evidence="1">Cell membrane</location>
        <topology evidence="1">Multi-pass membrane protein</topology>
    </subcellularLocation>
</comment>
<feature type="transmembrane region" description="Helical" evidence="7">
    <location>
        <begin position="118"/>
        <end position="136"/>
    </location>
</feature>
<evidence type="ECO:0000313" key="9">
    <source>
        <dbReference type="EMBL" id="MBA4494978.1"/>
    </source>
</evidence>
<evidence type="ECO:0000256" key="7">
    <source>
        <dbReference type="SAM" id="Phobius"/>
    </source>
</evidence>
<dbReference type="SUPFAM" id="SSF103473">
    <property type="entry name" value="MFS general substrate transporter"/>
    <property type="match status" value="1"/>
</dbReference>
<feature type="transmembrane region" description="Helical" evidence="7">
    <location>
        <begin position="352"/>
        <end position="374"/>
    </location>
</feature>
<evidence type="ECO:0000256" key="3">
    <source>
        <dbReference type="ARBA" id="ARBA00022475"/>
    </source>
</evidence>
<feature type="domain" description="Major facilitator superfamily (MFS) profile" evidence="8">
    <location>
        <begin position="19"/>
        <end position="405"/>
    </location>
</feature>
<dbReference type="AlphaFoldDB" id="A0A7W1WS05"/>
<dbReference type="InterPro" id="IPR050189">
    <property type="entry name" value="MFS_Efflux_Transporters"/>
</dbReference>
<dbReference type="InterPro" id="IPR005829">
    <property type="entry name" value="Sugar_transporter_CS"/>
</dbReference>
<feature type="transmembrane region" description="Helical" evidence="7">
    <location>
        <begin position="53"/>
        <end position="73"/>
    </location>
</feature>
<sequence length="426" mass="45951">MSSATVATAEQQGSPKLSALITLSSIPLIMVLGNSMLIPVLPKASSVLGVTSFQVSLLITLFSIPAAIIIPIAGILSDRIGRKKVIFFSLLLYGLGGLLAGFASIWKGGSYSLLLASRIIQGIGAAGTAPIAMVLVSDLYKKESRSKALGIIEASNAMGKVLSPILGSLIALITWYAMFFVFPVFTIPAAIALWFLIKEPTAKKEPPPLDEYIGHIKKIFQRQGKWMMVTFLAGAITMFTMFGVLFYLSNFLEQAYKIGGVIKGFVLAIPLLALCGTAYFTGSHVKEKTNQMRRLTLIGLIILALTVGIVPWLKQPVILISVTFLMGIGSGLILPCLNTLITSAVGLQERGIITSLYSSVRFFGVALGPPVFGALENRPFLLFIGTAVAVTLVVFLSLVFIQRPQRLRGKDGRSRLLIRKRRLHPA</sequence>
<dbReference type="Gene3D" id="1.20.1250.20">
    <property type="entry name" value="MFS general substrate transporter like domains"/>
    <property type="match status" value="1"/>
</dbReference>
<keyword evidence="5 7" id="KW-1133">Transmembrane helix</keyword>
<dbReference type="PROSITE" id="PS00216">
    <property type="entry name" value="SUGAR_TRANSPORT_1"/>
    <property type="match status" value="1"/>
</dbReference>
<dbReference type="InterPro" id="IPR020846">
    <property type="entry name" value="MFS_dom"/>
</dbReference>
<gene>
    <name evidence="9" type="ORF">H1191_11735</name>
</gene>
<accession>A0A7W1WS05</accession>
<dbReference type="CDD" id="cd17474">
    <property type="entry name" value="MFS_YfmO_like"/>
    <property type="match status" value="1"/>
</dbReference>
<dbReference type="PANTHER" id="PTHR43124:SF3">
    <property type="entry name" value="CHLORAMPHENICOL EFFLUX PUMP RV0191"/>
    <property type="match status" value="1"/>
</dbReference>
<dbReference type="InterPro" id="IPR011701">
    <property type="entry name" value="MFS"/>
</dbReference>
<evidence type="ECO:0000256" key="6">
    <source>
        <dbReference type="ARBA" id="ARBA00023136"/>
    </source>
</evidence>
<feature type="transmembrane region" description="Helical" evidence="7">
    <location>
        <begin position="294"/>
        <end position="312"/>
    </location>
</feature>